<keyword evidence="3" id="KW-1185">Reference proteome</keyword>
<name>A0A133U5Q8_9EURY</name>
<accession>A0A133U5Q8</accession>
<proteinExistence type="predicted"/>
<feature type="region of interest" description="Disordered" evidence="1">
    <location>
        <begin position="1"/>
        <end position="20"/>
    </location>
</feature>
<comment type="caution">
    <text evidence="2">The sequence shown here is derived from an EMBL/GenBank/DDBJ whole genome shotgun (WGS) entry which is preliminary data.</text>
</comment>
<protein>
    <submittedName>
        <fullName evidence="2">Uncharacterized protein</fullName>
    </submittedName>
</protein>
<dbReference type="AlphaFoldDB" id="A0A133U5Q8"/>
<organism evidence="2 3">
    <name type="scientific">candidate division MSBL1 archaeon SCGC-AAA259D14</name>
    <dbReference type="NCBI Taxonomy" id="1698261"/>
    <lineage>
        <taxon>Archaea</taxon>
        <taxon>Methanobacteriati</taxon>
        <taxon>Methanobacteriota</taxon>
        <taxon>candidate division MSBL1</taxon>
    </lineage>
</organism>
<reference evidence="2 3" key="1">
    <citation type="journal article" date="2016" name="Sci. Rep.">
        <title>Metabolic traits of an uncultured archaeal lineage -MSBL1- from brine pools of the Red Sea.</title>
        <authorList>
            <person name="Mwirichia R."/>
            <person name="Alam I."/>
            <person name="Rashid M."/>
            <person name="Vinu M."/>
            <person name="Ba-Alawi W."/>
            <person name="Anthony Kamau A."/>
            <person name="Kamanda Ngugi D."/>
            <person name="Goker M."/>
            <person name="Klenk H.P."/>
            <person name="Bajic V."/>
            <person name="Stingl U."/>
        </authorList>
    </citation>
    <scope>NUCLEOTIDE SEQUENCE [LARGE SCALE GENOMIC DNA]</scope>
    <source>
        <strain evidence="2">SCGC-AAA259D14</strain>
    </source>
</reference>
<gene>
    <name evidence="2" type="ORF">AKJ62_02940</name>
</gene>
<evidence type="ECO:0000313" key="2">
    <source>
        <dbReference type="EMBL" id="KXA89529.1"/>
    </source>
</evidence>
<evidence type="ECO:0000313" key="3">
    <source>
        <dbReference type="Proteomes" id="UP000070589"/>
    </source>
</evidence>
<dbReference type="EMBL" id="LHXL01000033">
    <property type="protein sequence ID" value="KXA89529.1"/>
    <property type="molecule type" value="Genomic_DNA"/>
</dbReference>
<sequence>MPEKATEEVTGRKDEKEKEELEPDIHITYKRIWAGDGRKDLAEVWTSVENAKGEKVNFTATPEAKFLPEQSTTEPLESNKERVTGVFRVDRYDEQGEIKIRVQVADVGKEATLSKDSK</sequence>
<dbReference type="Proteomes" id="UP000070589">
    <property type="component" value="Unassembled WGS sequence"/>
</dbReference>
<evidence type="ECO:0000256" key="1">
    <source>
        <dbReference type="SAM" id="MobiDB-lite"/>
    </source>
</evidence>